<evidence type="ECO:0000256" key="3">
    <source>
        <dbReference type="ARBA" id="ARBA00011209"/>
    </source>
</evidence>
<dbReference type="GO" id="GO:0005524">
    <property type="term" value="F:ATP binding"/>
    <property type="evidence" value="ECO:0007669"/>
    <property type="project" value="UniProtKB-UniRule"/>
</dbReference>
<dbReference type="GO" id="GO:0006420">
    <property type="term" value="P:arginyl-tRNA aminoacylation"/>
    <property type="evidence" value="ECO:0007669"/>
    <property type="project" value="InterPro"/>
</dbReference>
<keyword evidence="9 11" id="KW-0030">Aminoacyl-tRNA synthetase</keyword>
<accession>A0A4Q7DG28</accession>
<evidence type="ECO:0000256" key="2">
    <source>
        <dbReference type="ARBA" id="ARBA00008226"/>
    </source>
</evidence>
<keyword evidence="6 11" id="KW-0547">Nucleotide-binding</keyword>
<evidence type="ECO:0000256" key="1">
    <source>
        <dbReference type="ARBA" id="ARBA00004496"/>
    </source>
</evidence>
<evidence type="ECO:0000259" key="12">
    <source>
        <dbReference type="Pfam" id="PF05746"/>
    </source>
</evidence>
<keyword evidence="5 11" id="KW-0436">Ligase</keyword>
<comment type="caution">
    <text evidence="13">The sequence shown here is derived from an EMBL/GenBank/DDBJ whole genome shotgun (WGS) entry which is preliminary data.</text>
</comment>
<reference evidence="13 14" key="1">
    <citation type="submission" date="2018-10" db="EMBL/GenBank/DDBJ databases">
        <title>An updated phylogeny of the Alphaproteobacteria reveals that the parasitic Rickettsiales and Holosporales have independent origins.</title>
        <authorList>
            <person name="Munoz-Gomez S.A."/>
            <person name="Hess S."/>
            <person name="Burger G."/>
            <person name="Lang B.F."/>
            <person name="Susko E."/>
            <person name="Slamovits C.H."/>
            <person name="Roger A.J."/>
        </authorList>
    </citation>
    <scope>NUCLEOTIDE SEQUENCE [LARGE SCALE GENOMIC DNA]</scope>
    <source>
        <strain evidence="13">HOLO01</strain>
    </source>
</reference>
<dbReference type="Pfam" id="PF05746">
    <property type="entry name" value="DALR_1"/>
    <property type="match status" value="1"/>
</dbReference>
<comment type="similarity">
    <text evidence="2 11">Belongs to the class-II aminoacyl-tRNA synthetase family.</text>
</comment>
<keyword evidence="14" id="KW-1185">Reference proteome</keyword>
<comment type="catalytic activity">
    <reaction evidence="10 11">
        <text>tRNA(Gly) + glycine + ATP = glycyl-tRNA(Gly) + AMP + diphosphate</text>
        <dbReference type="Rhea" id="RHEA:16013"/>
        <dbReference type="Rhea" id="RHEA-COMP:9664"/>
        <dbReference type="Rhea" id="RHEA-COMP:9683"/>
        <dbReference type="ChEBI" id="CHEBI:30616"/>
        <dbReference type="ChEBI" id="CHEBI:33019"/>
        <dbReference type="ChEBI" id="CHEBI:57305"/>
        <dbReference type="ChEBI" id="CHEBI:78442"/>
        <dbReference type="ChEBI" id="CHEBI:78522"/>
        <dbReference type="ChEBI" id="CHEBI:456215"/>
        <dbReference type="EC" id="6.1.1.14"/>
    </reaction>
</comment>
<comment type="subunit">
    <text evidence="3 11">Tetramer of two alpha and two beta subunits.</text>
</comment>
<dbReference type="PANTHER" id="PTHR30075:SF2">
    <property type="entry name" value="GLYCINE--TRNA LIGASE, CHLOROPLASTIC_MITOCHONDRIAL 2"/>
    <property type="match status" value="1"/>
</dbReference>
<dbReference type="GO" id="GO:0005829">
    <property type="term" value="C:cytosol"/>
    <property type="evidence" value="ECO:0007669"/>
    <property type="project" value="TreeGrafter"/>
</dbReference>
<evidence type="ECO:0000256" key="9">
    <source>
        <dbReference type="ARBA" id="ARBA00023146"/>
    </source>
</evidence>
<dbReference type="PROSITE" id="PS50861">
    <property type="entry name" value="AA_TRNA_LIGASE_II_GLYAB"/>
    <property type="match status" value="1"/>
</dbReference>
<proteinExistence type="inferred from homology"/>
<evidence type="ECO:0000256" key="11">
    <source>
        <dbReference type="HAMAP-Rule" id="MF_00255"/>
    </source>
</evidence>
<dbReference type="HAMAP" id="MF_00255">
    <property type="entry name" value="Gly_tRNA_synth_beta"/>
    <property type="match status" value="1"/>
</dbReference>
<sequence length="684" mass="76718">MNELMLEIYSEEMPARMQIDARQQTNELFEKILTANGASFESVRAFVAPQRLAIQVHNLQPLTQGTSETRRGPRAGAPDAALAGFAKSTGQNQDQWTQQDGYWYADMVQPGRAITDLLPQIVTAFLDQFSWPKSMRWHNPETNTFTRPWIRPIRSILCVYNKKSVSFKIEGLDLVTSNQTAGHRFLAPESITVEDFTNYHQHLRDAFVILDHQERQSMIKKSLDEQANLLGLSVQENQTLLDEVTGLVDYPFVHIGKVDAQFMHLPDQVLSTSMRVHQKYFSLLKGDKLAPYFGVVTNVNPSGNRLPSQPISKEMMAGYERVLKARLSDAAFFYETDLKTPLQNLVPKLDSIIFHAKLGTLGQKCQRLQNLMTTEQGRRAALLCKTDLVTHMVGEFPELQGVMGQIYATANGEPEDVALALKEYYQPVGPHDTCPTAPLSIELALADKVDTLIGFLGVGIKPTGSKDPFGLRRAALGIIRLLVDHQDADFNLRTLFQQSAITYQNQKVTLSTQTVDDALHFINDRLTVYLQGQNLDCVGAVLTGAVKAPSYNVQALFRRSLALHALLKTSAGTALKAAYKRASGILDKAKDSYHINRDLLNEPAEKDLYHQLQDLLKAYDHLFASHQYQQLMEQLASIRPFIDAFFDNVMVNCDEEAVRLNRYALLQLFVQAVDSVADFGQLQG</sequence>
<evidence type="ECO:0000256" key="7">
    <source>
        <dbReference type="ARBA" id="ARBA00022840"/>
    </source>
</evidence>
<dbReference type="EC" id="6.1.1.14" evidence="11"/>
<feature type="domain" description="DALR anticodon binding" evidence="12">
    <location>
        <begin position="576"/>
        <end position="671"/>
    </location>
</feature>
<dbReference type="GO" id="GO:0004820">
    <property type="term" value="F:glycine-tRNA ligase activity"/>
    <property type="evidence" value="ECO:0007669"/>
    <property type="project" value="UniProtKB-UniRule"/>
</dbReference>
<dbReference type="GO" id="GO:0006426">
    <property type="term" value="P:glycyl-tRNA aminoacylation"/>
    <property type="evidence" value="ECO:0007669"/>
    <property type="project" value="UniProtKB-UniRule"/>
</dbReference>
<evidence type="ECO:0000256" key="10">
    <source>
        <dbReference type="ARBA" id="ARBA00047937"/>
    </source>
</evidence>
<dbReference type="AlphaFoldDB" id="A0A4Q7DG28"/>
<evidence type="ECO:0000256" key="5">
    <source>
        <dbReference type="ARBA" id="ARBA00022598"/>
    </source>
</evidence>
<gene>
    <name evidence="11" type="primary">glyS</name>
    <name evidence="13" type="ORF">EQU50_08135</name>
</gene>
<dbReference type="Proteomes" id="UP000293550">
    <property type="component" value="Unassembled WGS sequence"/>
</dbReference>
<evidence type="ECO:0000256" key="8">
    <source>
        <dbReference type="ARBA" id="ARBA00022917"/>
    </source>
</evidence>
<comment type="subcellular location">
    <subcellularLocation>
        <location evidence="1 11">Cytoplasm</location>
    </subcellularLocation>
</comment>
<keyword evidence="4 11" id="KW-0963">Cytoplasm</keyword>
<evidence type="ECO:0000313" key="13">
    <source>
        <dbReference type="EMBL" id="RZI45138.1"/>
    </source>
</evidence>
<dbReference type="RefSeq" id="WP_130154625.1">
    <property type="nucleotide sequence ID" value="NZ_SCFB01000025.1"/>
</dbReference>
<evidence type="ECO:0000313" key="14">
    <source>
        <dbReference type="Proteomes" id="UP000293550"/>
    </source>
</evidence>
<evidence type="ECO:0000256" key="6">
    <source>
        <dbReference type="ARBA" id="ARBA00022741"/>
    </source>
</evidence>
<organism evidence="13 14">
    <name type="scientific">Candidatus Finniella inopinata</name>
    <dbReference type="NCBI Taxonomy" id="1696036"/>
    <lineage>
        <taxon>Bacteria</taxon>
        <taxon>Pseudomonadati</taxon>
        <taxon>Pseudomonadota</taxon>
        <taxon>Alphaproteobacteria</taxon>
        <taxon>Holosporales</taxon>
        <taxon>Candidatus Paracaedibacteraceae</taxon>
        <taxon>Candidatus Finniella</taxon>
    </lineage>
</organism>
<evidence type="ECO:0000256" key="4">
    <source>
        <dbReference type="ARBA" id="ARBA00022490"/>
    </source>
</evidence>
<dbReference type="InterPro" id="IPR006194">
    <property type="entry name" value="Gly-tRNA-synth_heterodimer"/>
</dbReference>
<dbReference type="InterPro" id="IPR008909">
    <property type="entry name" value="DALR_anticod-bd"/>
</dbReference>
<keyword evidence="8 11" id="KW-0648">Protein biosynthesis</keyword>
<dbReference type="GO" id="GO:0004814">
    <property type="term" value="F:arginine-tRNA ligase activity"/>
    <property type="evidence" value="ECO:0007669"/>
    <property type="project" value="InterPro"/>
</dbReference>
<dbReference type="NCBIfam" id="TIGR00211">
    <property type="entry name" value="glyS"/>
    <property type="match status" value="1"/>
</dbReference>
<dbReference type="EMBL" id="SCFB01000025">
    <property type="protein sequence ID" value="RZI45138.1"/>
    <property type="molecule type" value="Genomic_DNA"/>
</dbReference>
<keyword evidence="7 11" id="KW-0067">ATP-binding</keyword>
<dbReference type="PANTHER" id="PTHR30075">
    <property type="entry name" value="GLYCYL-TRNA SYNTHETASE"/>
    <property type="match status" value="1"/>
</dbReference>
<name>A0A4Q7DG28_9PROT</name>
<dbReference type="OrthoDB" id="9775440at2"/>
<dbReference type="Pfam" id="PF02092">
    <property type="entry name" value="tRNA_synt_2f"/>
    <property type="match status" value="1"/>
</dbReference>
<dbReference type="InterPro" id="IPR015944">
    <property type="entry name" value="Gly-tRNA-synth_bsu"/>
</dbReference>
<dbReference type="PRINTS" id="PR01045">
    <property type="entry name" value="TRNASYNTHGB"/>
</dbReference>
<protein>
    <recommendedName>
        <fullName evidence="11">Glycine--tRNA ligase beta subunit</fullName>
        <ecNumber evidence="11">6.1.1.14</ecNumber>
    </recommendedName>
    <alternativeName>
        <fullName evidence="11">Glycyl-tRNA synthetase beta subunit</fullName>
        <shortName evidence="11">GlyRS</shortName>
    </alternativeName>
</protein>